<comment type="caution">
    <text evidence="1">The sequence shown here is derived from an EMBL/GenBank/DDBJ whole genome shotgun (WGS) entry which is preliminary data.</text>
</comment>
<sequence>MKDWIRNALSIRQPRRPAPVGSLPVVGVFIVRGTVKMLVTHPVSTELWDWLVLSGWRNMPVKADRRKGLLLPDGALKMLIDADPAERNQAHARILELAESQD</sequence>
<dbReference type="GeneID" id="51110138"/>
<organism evidence="1 2">
    <name type="scientific">Acidovorax delafieldii</name>
    <name type="common">Pseudomonas delafieldii</name>
    <dbReference type="NCBI Taxonomy" id="47920"/>
    <lineage>
        <taxon>Bacteria</taxon>
        <taxon>Pseudomonadati</taxon>
        <taxon>Pseudomonadota</taxon>
        <taxon>Betaproteobacteria</taxon>
        <taxon>Burkholderiales</taxon>
        <taxon>Comamonadaceae</taxon>
        <taxon>Acidovorax</taxon>
    </lineage>
</organism>
<evidence type="ECO:0000313" key="1">
    <source>
        <dbReference type="EMBL" id="TWG39200.1"/>
    </source>
</evidence>
<name>A0A561XSX7_ACIDE</name>
<accession>A0A561XSX7</accession>
<proteinExistence type="predicted"/>
<dbReference type="EMBL" id="VJWE01000011">
    <property type="protein sequence ID" value="TWG39200.1"/>
    <property type="molecule type" value="Genomic_DNA"/>
</dbReference>
<reference evidence="1 2" key="1">
    <citation type="journal article" date="2015" name="Stand. Genomic Sci.">
        <title>Genomic Encyclopedia of Bacterial and Archaeal Type Strains, Phase III: the genomes of soil and plant-associated and newly described type strains.</title>
        <authorList>
            <person name="Whitman W.B."/>
            <person name="Woyke T."/>
            <person name="Klenk H.P."/>
            <person name="Zhou Y."/>
            <person name="Lilburn T.G."/>
            <person name="Beck B.J."/>
            <person name="De Vos P."/>
            <person name="Vandamme P."/>
            <person name="Eisen J.A."/>
            <person name="Garrity G."/>
            <person name="Hugenholtz P."/>
            <person name="Kyrpides N.C."/>
        </authorList>
    </citation>
    <scope>NUCLEOTIDE SEQUENCE [LARGE SCALE GENOMIC DNA]</scope>
    <source>
        <strain evidence="1 2">DSM 64</strain>
    </source>
</reference>
<gene>
    <name evidence="1" type="ORF">ATF69_1068</name>
</gene>
<evidence type="ECO:0000313" key="2">
    <source>
        <dbReference type="Proteomes" id="UP000321485"/>
    </source>
</evidence>
<dbReference type="RefSeq" id="WP_121941839.1">
    <property type="nucleotide sequence ID" value="NZ_VJWE01000011.1"/>
</dbReference>
<protein>
    <submittedName>
        <fullName evidence="1">Uncharacterized protein</fullName>
    </submittedName>
</protein>
<dbReference type="Proteomes" id="UP000321485">
    <property type="component" value="Unassembled WGS sequence"/>
</dbReference>
<dbReference type="AlphaFoldDB" id="A0A561XSX7"/>